<evidence type="ECO:0000313" key="6">
    <source>
        <dbReference type="Proteomes" id="UP000034492"/>
    </source>
</evidence>
<sequence length="136" mass="15575">MIGRVVSVKMTHSASVLIEGKKTHHLYKKSFVWSKKYFADDPIGVKPGDIVEVIKTKPISKRKHWLITNVVGSDFVAIAQEHLKEEAEEAIEEVMPVEEEESSEVSLQSSEKTEKIEDKEEVKEKKPRKRKEKSES</sequence>
<dbReference type="Pfam" id="PF00366">
    <property type="entry name" value="Ribosomal_S17"/>
    <property type="match status" value="1"/>
</dbReference>
<dbReference type="InterPro" id="IPR000266">
    <property type="entry name" value="Ribosomal_uS17"/>
</dbReference>
<accession>A0A0G0EU28</accession>
<protein>
    <submittedName>
        <fullName evidence="5">30S ribosomal protein S17</fullName>
    </submittedName>
</protein>
<reference evidence="5 6" key="1">
    <citation type="journal article" date="2015" name="Nature">
        <title>rRNA introns, odd ribosomes, and small enigmatic genomes across a large radiation of phyla.</title>
        <authorList>
            <person name="Brown C.T."/>
            <person name="Hug L.A."/>
            <person name="Thomas B.C."/>
            <person name="Sharon I."/>
            <person name="Castelle C.J."/>
            <person name="Singh A."/>
            <person name="Wilkins M.J."/>
            <person name="Williams K.H."/>
            <person name="Banfield J.F."/>
        </authorList>
    </citation>
    <scope>NUCLEOTIDE SEQUENCE [LARGE SCALE GENOMIC DNA]</scope>
</reference>
<evidence type="ECO:0000256" key="4">
    <source>
        <dbReference type="SAM" id="MobiDB-lite"/>
    </source>
</evidence>
<evidence type="ECO:0000256" key="3">
    <source>
        <dbReference type="ARBA" id="ARBA00023274"/>
    </source>
</evidence>
<dbReference type="GO" id="GO:0006412">
    <property type="term" value="P:translation"/>
    <property type="evidence" value="ECO:0007669"/>
    <property type="project" value="InterPro"/>
</dbReference>
<dbReference type="InterPro" id="IPR019979">
    <property type="entry name" value="Ribosomal_uS17_CS"/>
</dbReference>
<dbReference type="SUPFAM" id="SSF50249">
    <property type="entry name" value="Nucleic acid-binding proteins"/>
    <property type="match status" value="1"/>
</dbReference>
<evidence type="ECO:0000313" key="5">
    <source>
        <dbReference type="EMBL" id="KKQ10408.1"/>
    </source>
</evidence>
<keyword evidence="3" id="KW-0687">Ribonucleoprotein</keyword>
<evidence type="ECO:0000256" key="2">
    <source>
        <dbReference type="ARBA" id="ARBA00022980"/>
    </source>
</evidence>
<dbReference type="GO" id="GO:0005840">
    <property type="term" value="C:ribosome"/>
    <property type="evidence" value="ECO:0007669"/>
    <property type="project" value="UniProtKB-KW"/>
</dbReference>
<comment type="similarity">
    <text evidence="1">Belongs to the universal ribosomal protein uS17 family.</text>
</comment>
<feature type="compositionally biased region" description="Basic residues" evidence="4">
    <location>
        <begin position="125"/>
        <end position="136"/>
    </location>
</feature>
<feature type="compositionally biased region" description="Basic and acidic residues" evidence="4">
    <location>
        <begin position="111"/>
        <end position="124"/>
    </location>
</feature>
<dbReference type="InterPro" id="IPR012340">
    <property type="entry name" value="NA-bd_OB-fold"/>
</dbReference>
<evidence type="ECO:0000256" key="1">
    <source>
        <dbReference type="ARBA" id="ARBA00010254"/>
    </source>
</evidence>
<dbReference type="Gene3D" id="2.40.50.140">
    <property type="entry name" value="Nucleic acid-binding proteins"/>
    <property type="match status" value="1"/>
</dbReference>
<keyword evidence="2 5" id="KW-0689">Ribosomal protein</keyword>
<dbReference type="GO" id="GO:0003735">
    <property type="term" value="F:structural constituent of ribosome"/>
    <property type="evidence" value="ECO:0007669"/>
    <property type="project" value="InterPro"/>
</dbReference>
<dbReference type="Proteomes" id="UP000034492">
    <property type="component" value="Unassembled WGS sequence"/>
</dbReference>
<dbReference type="AlphaFoldDB" id="A0A0G0EU28"/>
<dbReference type="GO" id="GO:1990904">
    <property type="term" value="C:ribonucleoprotein complex"/>
    <property type="evidence" value="ECO:0007669"/>
    <property type="project" value="UniProtKB-KW"/>
</dbReference>
<feature type="compositionally biased region" description="Acidic residues" evidence="4">
    <location>
        <begin position="90"/>
        <end position="103"/>
    </location>
</feature>
<proteinExistence type="inferred from homology"/>
<dbReference type="CDD" id="cd00364">
    <property type="entry name" value="Ribosomal_uS17"/>
    <property type="match status" value="1"/>
</dbReference>
<organism evidence="5 6">
    <name type="scientific">Candidatus Daviesbacteria bacterium GW2011_GWB1_36_5</name>
    <dbReference type="NCBI Taxonomy" id="1618426"/>
    <lineage>
        <taxon>Bacteria</taxon>
        <taxon>Candidatus Daviesiibacteriota</taxon>
    </lineage>
</organism>
<feature type="region of interest" description="Disordered" evidence="4">
    <location>
        <begin position="90"/>
        <end position="136"/>
    </location>
</feature>
<gene>
    <name evidence="5" type="ORF">US19_C0005G0020</name>
</gene>
<dbReference type="PROSITE" id="PS00056">
    <property type="entry name" value="RIBOSOMAL_S17"/>
    <property type="match status" value="1"/>
</dbReference>
<comment type="caution">
    <text evidence="5">The sequence shown here is derived from an EMBL/GenBank/DDBJ whole genome shotgun (WGS) entry which is preliminary data.</text>
</comment>
<dbReference type="EMBL" id="LBSA01000005">
    <property type="protein sequence ID" value="KKQ10408.1"/>
    <property type="molecule type" value="Genomic_DNA"/>
</dbReference>
<name>A0A0G0EU28_9BACT</name>